<comment type="caution">
    <text evidence="2">The sequence shown here is derived from an EMBL/GenBank/DDBJ whole genome shotgun (WGS) entry which is preliminary data.</text>
</comment>
<dbReference type="EMBL" id="PGOL01001843">
    <property type="protein sequence ID" value="PKI53648.1"/>
    <property type="molecule type" value="Genomic_DNA"/>
</dbReference>
<evidence type="ECO:0000313" key="2">
    <source>
        <dbReference type="EMBL" id="PKI53648.1"/>
    </source>
</evidence>
<dbReference type="Proteomes" id="UP000233551">
    <property type="component" value="Unassembled WGS sequence"/>
</dbReference>
<dbReference type="SUPFAM" id="SSF54909">
    <property type="entry name" value="Dimeric alpha+beta barrel"/>
    <property type="match status" value="1"/>
</dbReference>
<gene>
    <name evidence="2" type="ORF">CRG98_025889</name>
</gene>
<dbReference type="InterPro" id="IPR013097">
    <property type="entry name" value="Dabb"/>
</dbReference>
<evidence type="ECO:0000313" key="3">
    <source>
        <dbReference type="Proteomes" id="UP000233551"/>
    </source>
</evidence>
<name>A0A2I0JBN2_PUNGR</name>
<dbReference type="Gene3D" id="3.30.70.100">
    <property type="match status" value="1"/>
</dbReference>
<dbReference type="AlphaFoldDB" id="A0A2I0JBN2"/>
<dbReference type="STRING" id="22663.A0A2I0JBN2"/>
<proteinExistence type="predicted"/>
<accession>A0A2I0JBN2</accession>
<dbReference type="InterPro" id="IPR011008">
    <property type="entry name" value="Dimeric_a/b-barrel"/>
</dbReference>
<evidence type="ECO:0000259" key="1">
    <source>
        <dbReference type="PROSITE" id="PS51502"/>
    </source>
</evidence>
<keyword evidence="3" id="KW-1185">Reference proteome</keyword>
<sequence>MEKLVSEIDFVKSFEWEQDTESQDILRHGFTHVFLMTFKEKEDFSAFLSHPIMSEEHIYGATSFSNRGPSHGGSRRHPRLCWHSSGRCQLWPRKSELALHWVRKASWALPTFSTLLAQALMVHGHLLLSLATRQEYHNRHCCWYGPLQGPCVLSHLPWHYFCGVGLSEPRITLLGFRRLLLTVLEHATSTRLVTSASFFDAAGAVQRYPWLHNRHKPV</sequence>
<dbReference type="Pfam" id="PF07876">
    <property type="entry name" value="Dabb"/>
    <property type="match status" value="1"/>
</dbReference>
<reference evidence="2 3" key="1">
    <citation type="submission" date="2017-11" db="EMBL/GenBank/DDBJ databases">
        <title>De-novo sequencing of pomegranate (Punica granatum L.) genome.</title>
        <authorList>
            <person name="Akparov Z."/>
            <person name="Amiraslanov A."/>
            <person name="Hajiyeva S."/>
            <person name="Abbasov M."/>
            <person name="Kaur K."/>
            <person name="Hamwieh A."/>
            <person name="Solovyev V."/>
            <person name="Salamov A."/>
            <person name="Braich B."/>
            <person name="Kosarev P."/>
            <person name="Mahmoud A."/>
            <person name="Hajiyev E."/>
            <person name="Babayeva S."/>
            <person name="Izzatullayeva V."/>
            <person name="Mammadov A."/>
            <person name="Mammadov A."/>
            <person name="Sharifova S."/>
            <person name="Ojaghi J."/>
            <person name="Eynullazada K."/>
            <person name="Bayramov B."/>
            <person name="Abdulazimova A."/>
            <person name="Shahmuradov I."/>
        </authorList>
    </citation>
    <scope>NUCLEOTIDE SEQUENCE [LARGE SCALE GENOMIC DNA]</scope>
    <source>
        <strain evidence="3">cv. AG2017</strain>
        <tissue evidence="2">Leaf</tissue>
    </source>
</reference>
<dbReference type="PROSITE" id="PS51502">
    <property type="entry name" value="S_R_A_B_BARREL"/>
    <property type="match status" value="1"/>
</dbReference>
<feature type="domain" description="Stress-response A/B barrel" evidence="1">
    <location>
        <begin position="1"/>
        <end position="84"/>
    </location>
</feature>
<protein>
    <recommendedName>
        <fullName evidence="1">Stress-response A/B barrel domain-containing protein</fullName>
    </recommendedName>
</protein>
<organism evidence="2 3">
    <name type="scientific">Punica granatum</name>
    <name type="common">Pomegranate</name>
    <dbReference type="NCBI Taxonomy" id="22663"/>
    <lineage>
        <taxon>Eukaryota</taxon>
        <taxon>Viridiplantae</taxon>
        <taxon>Streptophyta</taxon>
        <taxon>Embryophyta</taxon>
        <taxon>Tracheophyta</taxon>
        <taxon>Spermatophyta</taxon>
        <taxon>Magnoliopsida</taxon>
        <taxon>eudicotyledons</taxon>
        <taxon>Gunneridae</taxon>
        <taxon>Pentapetalae</taxon>
        <taxon>rosids</taxon>
        <taxon>malvids</taxon>
        <taxon>Myrtales</taxon>
        <taxon>Lythraceae</taxon>
        <taxon>Punica</taxon>
    </lineage>
</organism>